<evidence type="ECO:0000313" key="1">
    <source>
        <dbReference type="EMBL" id="MFB9776329.1"/>
    </source>
</evidence>
<comment type="caution">
    <text evidence="1">The sequence shown here is derived from an EMBL/GenBank/DDBJ whole genome shotgun (WGS) entry which is preliminary data.</text>
</comment>
<dbReference type="RefSeq" id="WP_376840142.1">
    <property type="nucleotide sequence ID" value="NZ_JBHMAU010000052.1"/>
</dbReference>
<name>A0ABV5X2Z6_9MICO</name>
<reference evidence="1 2" key="1">
    <citation type="submission" date="2024-09" db="EMBL/GenBank/DDBJ databases">
        <authorList>
            <person name="Sun Q."/>
            <person name="Mori K."/>
        </authorList>
    </citation>
    <scope>NUCLEOTIDE SEQUENCE [LARGE SCALE GENOMIC DNA]</scope>
    <source>
        <strain evidence="1 2">JCM 11683</strain>
    </source>
</reference>
<gene>
    <name evidence="1" type="ORF">ACFFN1_07920</name>
</gene>
<organism evidence="1 2">
    <name type="scientific">Brevibacterium otitidis</name>
    <dbReference type="NCBI Taxonomy" id="53364"/>
    <lineage>
        <taxon>Bacteria</taxon>
        <taxon>Bacillati</taxon>
        <taxon>Actinomycetota</taxon>
        <taxon>Actinomycetes</taxon>
        <taxon>Micrococcales</taxon>
        <taxon>Brevibacteriaceae</taxon>
        <taxon>Brevibacterium</taxon>
    </lineage>
</organism>
<dbReference type="EMBL" id="JBHMAU010000052">
    <property type="protein sequence ID" value="MFB9776329.1"/>
    <property type="molecule type" value="Genomic_DNA"/>
</dbReference>
<evidence type="ECO:0000313" key="2">
    <source>
        <dbReference type="Proteomes" id="UP001589707"/>
    </source>
</evidence>
<protein>
    <submittedName>
        <fullName evidence="1">Uncharacterized protein</fullName>
    </submittedName>
</protein>
<proteinExistence type="predicted"/>
<dbReference type="Proteomes" id="UP001589707">
    <property type="component" value="Unassembled WGS sequence"/>
</dbReference>
<accession>A0ABV5X2Z6</accession>
<keyword evidence="2" id="KW-1185">Reference proteome</keyword>
<sequence>MAVRDFQQVTLDLFDLIEEATGAPIGQSRFFVGQDPALAFTIPLAAVVDLDVQVPEGLARRTLEVSGEVEQLLADDPEELADLRTFRRRFEEHIARPTASETA</sequence>